<dbReference type="EMBL" id="MU004243">
    <property type="protein sequence ID" value="KAF2664040.1"/>
    <property type="molecule type" value="Genomic_DNA"/>
</dbReference>
<keyword evidence="3" id="KW-1185">Reference proteome</keyword>
<evidence type="ECO:0000256" key="1">
    <source>
        <dbReference type="SAM" id="SignalP"/>
    </source>
</evidence>
<gene>
    <name evidence="2" type="ORF">BT63DRAFT_464917</name>
</gene>
<keyword evidence="1" id="KW-0732">Signal</keyword>
<organism evidence="2 3">
    <name type="scientific">Microthyrium microscopicum</name>
    <dbReference type="NCBI Taxonomy" id="703497"/>
    <lineage>
        <taxon>Eukaryota</taxon>
        <taxon>Fungi</taxon>
        <taxon>Dikarya</taxon>
        <taxon>Ascomycota</taxon>
        <taxon>Pezizomycotina</taxon>
        <taxon>Dothideomycetes</taxon>
        <taxon>Dothideomycetes incertae sedis</taxon>
        <taxon>Microthyriales</taxon>
        <taxon>Microthyriaceae</taxon>
        <taxon>Microthyrium</taxon>
    </lineage>
</organism>
<feature type="chain" id="PRO_5025572659" evidence="1">
    <location>
        <begin position="16"/>
        <end position="111"/>
    </location>
</feature>
<evidence type="ECO:0000313" key="2">
    <source>
        <dbReference type="EMBL" id="KAF2664040.1"/>
    </source>
</evidence>
<evidence type="ECO:0000313" key="3">
    <source>
        <dbReference type="Proteomes" id="UP000799302"/>
    </source>
</evidence>
<protein>
    <submittedName>
        <fullName evidence="2">Uncharacterized protein</fullName>
    </submittedName>
</protein>
<feature type="signal peptide" evidence="1">
    <location>
        <begin position="1"/>
        <end position="15"/>
    </location>
</feature>
<name>A0A6A6TWC8_9PEZI</name>
<dbReference type="Proteomes" id="UP000799302">
    <property type="component" value="Unassembled WGS sequence"/>
</dbReference>
<accession>A0A6A6TWC8</accession>
<sequence>MRFLILSIFTSLTFALPQRPVASSAALPRTSTATASGSFATAYGSSSSNGTAKANTADGFSASLRGGKGAVEAPQRITVCWLGNHSVMPQFYVVVMEFEHRLKATRSTTLS</sequence>
<proteinExistence type="predicted"/>
<reference evidence="2" key="1">
    <citation type="journal article" date="2020" name="Stud. Mycol.">
        <title>101 Dothideomycetes genomes: a test case for predicting lifestyles and emergence of pathogens.</title>
        <authorList>
            <person name="Haridas S."/>
            <person name="Albert R."/>
            <person name="Binder M."/>
            <person name="Bloem J."/>
            <person name="Labutti K."/>
            <person name="Salamov A."/>
            <person name="Andreopoulos B."/>
            <person name="Baker S."/>
            <person name="Barry K."/>
            <person name="Bills G."/>
            <person name="Bluhm B."/>
            <person name="Cannon C."/>
            <person name="Castanera R."/>
            <person name="Culley D."/>
            <person name="Daum C."/>
            <person name="Ezra D."/>
            <person name="Gonzalez J."/>
            <person name="Henrissat B."/>
            <person name="Kuo A."/>
            <person name="Liang C."/>
            <person name="Lipzen A."/>
            <person name="Lutzoni F."/>
            <person name="Magnuson J."/>
            <person name="Mondo S."/>
            <person name="Nolan M."/>
            <person name="Ohm R."/>
            <person name="Pangilinan J."/>
            <person name="Park H.-J."/>
            <person name="Ramirez L."/>
            <person name="Alfaro M."/>
            <person name="Sun H."/>
            <person name="Tritt A."/>
            <person name="Yoshinaga Y."/>
            <person name="Zwiers L.-H."/>
            <person name="Turgeon B."/>
            <person name="Goodwin S."/>
            <person name="Spatafora J."/>
            <person name="Crous P."/>
            <person name="Grigoriev I."/>
        </authorList>
    </citation>
    <scope>NUCLEOTIDE SEQUENCE</scope>
    <source>
        <strain evidence="2">CBS 115976</strain>
    </source>
</reference>
<dbReference type="AlphaFoldDB" id="A0A6A6TWC8"/>